<dbReference type="GO" id="GO:0005886">
    <property type="term" value="C:plasma membrane"/>
    <property type="evidence" value="ECO:0007669"/>
    <property type="project" value="TreeGrafter"/>
</dbReference>
<name>A0A6J6RIN8_9ZZZZ</name>
<feature type="domain" description="GtrA/DPMS transmembrane" evidence="7">
    <location>
        <begin position="9"/>
        <end position="125"/>
    </location>
</feature>
<sequence>MIKRELGIFLIVGALTVLVDFGAYRSLVKFSGTGVDMAKAIGFLVGTLFSYFSNRFWTFGHKSHVPGSLWRFAALYGATLGANVLVNSLALKLSVDAIDAVHLAFLLATGISATLNFLGMKLFVFKSRGSSKLT</sequence>
<accession>A0A6J6RIN8</accession>
<dbReference type="AlphaFoldDB" id="A0A6J6RIN8"/>
<proteinExistence type="inferred from homology"/>
<keyword evidence="3 6" id="KW-0812">Transmembrane</keyword>
<feature type="transmembrane region" description="Helical" evidence="6">
    <location>
        <begin position="103"/>
        <end position="124"/>
    </location>
</feature>
<feature type="transmembrane region" description="Helical" evidence="6">
    <location>
        <begin position="7"/>
        <end position="25"/>
    </location>
</feature>
<evidence type="ECO:0000256" key="1">
    <source>
        <dbReference type="ARBA" id="ARBA00004141"/>
    </source>
</evidence>
<evidence type="ECO:0000256" key="5">
    <source>
        <dbReference type="ARBA" id="ARBA00023136"/>
    </source>
</evidence>
<evidence type="ECO:0000256" key="6">
    <source>
        <dbReference type="SAM" id="Phobius"/>
    </source>
</evidence>
<organism evidence="8">
    <name type="scientific">freshwater metagenome</name>
    <dbReference type="NCBI Taxonomy" id="449393"/>
    <lineage>
        <taxon>unclassified sequences</taxon>
        <taxon>metagenomes</taxon>
        <taxon>ecological metagenomes</taxon>
    </lineage>
</organism>
<keyword evidence="4 6" id="KW-1133">Transmembrane helix</keyword>
<comment type="subcellular location">
    <subcellularLocation>
        <location evidence="1">Membrane</location>
        <topology evidence="1">Multi-pass membrane protein</topology>
    </subcellularLocation>
</comment>
<protein>
    <submittedName>
        <fullName evidence="8">Unannotated protein</fullName>
    </submittedName>
</protein>
<dbReference type="GO" id="GO:0000271">
    <property type="term" value="P:polysaccharide biosynthetic process"/>
    <property type="evidence" value="ECO:0007669"/>
    <property type="project" value="InterPro"/>
</dbReference>
<dbReference type="InterPro" id="IPR007267">
    <property type="entry name" value="GtrA_DPMS_TM"/>
</dbReference>
<dbReference type="PANTHER" id="PTHR38459:SF1">
    <property type="entry name" value="PROPHAGE BACTOPRENOL-LINKED GLUCOSE TRANSLOCASE HOMOLOG"/>
    <property type="match status" value="1"/>
</dbReference>
<feature type="transmembrane region" description="Helical" evidence="6">
    <location>
        <begin position="37"/>
        <end position="57"/>
    </location>
</feature>
<dbReference type="Pfam" id="PF04138">
    <property type="entry name" value="GtrA_DPMS_TM"/>
    <property type="match status" value="1"/>
</dbReference>
<feature type="transmembrane region" description="Helical" evidence="6">
    <location>
        <begin position="69"/>
        <end position="91"/>
    </location>
</feature>
<keyword evidence="5 6" id="KW-0472">Membrane</keyword>
<evidence type="ECO:0000313" key="8">
    <source>
        <dbReference type="EMBL" id="CAB4721448.1"/>
    </source>
</evidence>
<dbReference type="EMBL" id="CAEZYE010000115">
    <property type="protein sequence ID" value="CAB4721448.1"/>
    <property type="molecule type" value="Genomic_DNA"/>
</dbReference>
<reference evidence="8" key="1">
    <citation type="submission" date="2020-05" db="EMBL/GenBank/DDBJ databases">
        <authorList>
            <person name="Chiriac C."/>
            <person name="Salcher M."/>
            <person name="Ghai R."/>
            <person name="Kavagutti S V."/>
        </authorList>
    </citation>
    <scope>NUCLEOTIDE SEQUENCE</scope>
</reference>
<dbReference type="InterPro" id="IPR051401">
    <property type="entry name" value="GtrA_CellWall_Glycosyl"/>
</dbReference>
<gene>
    <name evidence="8" type="ORF">UFOPK2655_01356</name>
</gene>
<evidence type="ECO:0000256" key="3">
    <source>
        <dbReference type="ARBA" id="ARBA00022692"/>
    </source>
</evidence>
<evidence type="ECO:0000256" key="2">
    <source>
        <dbReference type="ARBA" id="ARBA00009399"/>
    </source>
</evidence>
<dbReference type="PANTHER" id="PTHR38459">
    <property type="entry name" value="PROPHAGE BACTOPRENOL-LINKED GLUCOSE TRANSLOCASE HOMOLOG"/>
    <property type="match status" value="1"/>
</dbReference>
<comment type="similarity">
    <text evidence="2">Belongs to the GtrA family.</text>
</comment>
<evidence type="ECO:0000259" key="7">
    <source>
        <dbReference type="Pfam" id="PF04138"/>
    </source>
</evidence>
<evidence type="ECO:0000256" key="4">
    <source>
        <dbReference type="ARBA" id="ARBA00022989"/>
    </source>
</evidence>